<gene>
    <name evidence="3" type="ORF">ABC228_16410</name>
</gene>
<evidence type="ECO:0000259" key="2">
    <source>
        <dbReference type="Pfam" id="PF22725"/>
    </source>
</evidence>
<evidence type="ECO:0000313" key="4">
    <source>
        <dbReference type="Proteomes" id="UP001444625"/>
    </source>
</evidence>
<proteinExistence type="predicted"/>
<dbReference type="Pfam" id="PF22725">
    <property type="entry name" value="GFO_IDH_MocA_C3"/>
    <property type="match status" value="1"/>
</dbReference>
<dbReference type="PANTHER" id="PTHR43054">
    <property type="match status" value="1"/>
</dbReference>
<accession>A0ABU9XML5</accession>
<comment type="caution">
    <text evidence="3">The sequence shown here is derived from an EMBL/GenBank/DDBJ whole genome shotgun (WGS) entry which is preliminary data.</text>
</comment>
<feature type="domain" description="Gfo/Idh/MocA-like oxidoreductase N-terminal" evidence="1">
    <location>
        <begin position="3"/>
        <end position="120"/>
    </location>
</feature>
<dbReference type="InterPro" id="IPR036291">
    <property type="entry name" value="NAD(P)-bd_dom_sf"/>
</dbReference>
<dbReference type="Proteomes" id="UP001444625">
    <property type="component" value="Unassembled WGS sequence"/>
</dbReference>
<dbReference type="SUPFAM" id="SSF51735">
    <property type="entry name" value="NAD(P)-binding Rossmann-fold domains"/>
    <property type="match status" value="1"/>
</dbReference>
<feature type="domain" description="GFO/IDH/MocA-like oxidoreductase" evidence="2">
    <location>
        <begin position="138"/>
        <end position="246"/>
    </location>
</feature>
<dbReference type="RefSeq" id="WP_345826266.1">
    <property type="nucleotide sequence ID" value="NZ_JBDIML010000007.1"/>
</dbReference>
<protein>
    <submittedName>
        <fullName evidence="3">Gfo/Idh/MocA family oxidoreductase</fullName>
    </submittedName>
</protein>
<dbReference type="SUPFAM" id="SSF55347">
    <property type="entry name" value="Glyceraldehyde-3-phosphate dehydrogenase-like, C-terminal domain"/>
    <property type="match status" value="1"/>
</dbReference>
<dbReference type="InterPro" id="IPR000683">
    <property type="entry name" value="Gfo/Idh/MocA-like_OxRdtase_N"/>
</dbReference>
<sequence length="326" mass="37167">MLKYSVIGTSWITEMFINAAKKSKEAELLSIYSRREESARAFAAKNGAVKGYTNLDEMLADDSDFIYIASPNNLHFEHVMKCIDHHKHVFCEKPMAFTEFQVQEIYRAANEKNVFVFEGYRHLYSPNYRKLQASLKEVGKIRSVLFPYLQYSSRYDQFKDGSIPNVFSKDFAGGVLMDLGVYPLSMTIDLFGNPNDLDYIPLLLPNGVDGNGTLVLRYDEFTVTILISKITDSKLTAEIQGEDGVLTINHIAPITNMTLTTRKQKEVTELAGPQEELDMVYEIQAFSEMVKTNDRASFEKWMMRSAQVAKCLEKARHQNNILFPGE</sequence>
<evidence type="ECO:0000313" key="3">
    <source>
        <dbReference type="EMBL" id="MEN2768768.1"/>
    </source>
</evidence>
<dbReference type="Gene3D" id="3.30.360.10">
    <property type="entry name" value="Dihydrodipicolinate Reductase, domain 2"/>
    <property type="match status" value="1"/>
</dbReference>
<dbReference type="Gene3D" id="3.40.50.720">
    <property type="entry name" value="NAD(P)-binding Rossmann-like Domain"/>
    <property type="match status" value="1"/>
</dbReference>
<evidence type="ECO:0000259" key="1">
    <source>
        <dbReference type="Pfam" id="PF01408"/>
    </source>
</evidence>
<name>A0ABU9XML5_9BACI</name>
<dbReference type="PANTHER" id="PTHR43054:SF1">
    <property type="entry name" value="SCYLLO-INOSITOL 2-DEHYDROGENASE (NADP(+)) IOLU"/>
    <property type="match status" value="1"/>
</dbReference>
<dbReference type="EMBL" id="JBDIML010000007">
    <property type="protein sequence ID" value="MEN2768768.1"/>
    <property type="molecule type" value="Genomic_DNA"/>
</dbReference>
<keyword evidence="4" id="KW-1185">Reference proteome</keyword>
<organism evidence="3 4">
    <name type="scientific">Ornithinibacillus xuwenensis</name>
    <dbReference type="NCBI Taxonomy" id="3144668"/>
    <lineage>
        <taxon>Bacteria</taxon>
        <taxon>Bacillati</taxon>
        <taxon>Bacillota</taxon>
        <taxon>Bacilli</taxon>
        <taxon>Bacillales</taxon>
        <taxon>Bacillaceae</taxon>
        <taxon>Ornithinibacillus</taxon>
    </lineage>
</organism>
<dbReference type="Pfam" id="PF01408">
    <property type="entry name" value="GFO_IDH_MocA"/>
    <property type="match status" value="1"/>
</dbReference>
<dbReference type="InterPro" id="IPR055170">
    <property type="entry name" value="GFO_IDH_MocA-like_dom"/>
</dbReference>
<reference evidence="3 4" key="1">
    <citation type="submission" date="2024-05" db="EMBL/GenBank/DDBJ databases">
        <authorList>
            <person name="Haq I."/>
            <person name="Ullah Z."/>
            <person name="Ahmad R."/>
            <person name="Li M."/>
            <person name="Tong Y."/>
        </authorList>
    </citation>
    <scope>NUCLEOTIDE SEQUENCE [LARGE SCALE GENOMIC DNA]</scope>
    <source>
        <strain evidence="3 4">16A2E</strain>
    </source>
</reference>